<dbReference type="SMART" id="SM00060">
    <property type="entry name" value="FN3"/>
    <property type="match status" value="1"/>
</dbReference>
<dbReference type="CDD" id="cd00063">
    <property type="entry name" value="FN3"/>
    <property type="match status" value="1"/>
</dbReference>
<dbReference type="InterPro" id="IPR003961">
    <property type="entry name" value="FN3_dom"/>
</dbReference>
<evidence type="ECO:0000313" key="7">
    <source>
        <dbReference type="EMBL" id="MFG1704353.1"/>
    </source>
</evidence>
<organism evidence="7 8">
    <name type="scientific">Nonomuraea marmarensis</name>
    <dbReference type="NCBI Taxonomy" id="3351344"/>
    <lineage>
        <taxon>Bacteria</taxon>
        <taxon>Bacillati</taxon>
        <taxon>Actinomycetota</taxon>
        <taxon>Actinomycetes</taxon>
        <taxon>Streptosporangiales</taxon>
        <taxon>Streptosporangiaceae</taxon>
        <taxon>Nonomuraea</taxon>
    </lineage>
</organism>
<evidence type="ECO:0000256" key="2">
    <source>
        <dbReference type="ARBA" id="ARBA00023295"/>
    </source>
</evidence>
<dbReference type="Gene3D" id="2.60.40.10">
    <property type="entry name" value="Immunoglobulins"/>
    <property type="match status" value="1"/>
</dbReference>
<protein>
    <submittedName>
        <fullName evidence="7">Cellulose binding domain-containing protein</fullName>
    </submittedName>
</protein>
<keyword evidence="3" id="KW-0624">Polysaccharide degradation</keyword>
<keyword evidence="2" id="KW-0378">Hydrolase</keyword>
<dbReference type="EMBL" id="JBICRM010000007">
    <property type="protein sequence ID" value="MFG1704353.1"/>
    <property type="molecule type" value="Genomic_DNA"/>
</dbReference>
<comment type="caution">
    <text evidence="7">The sequence shown here is derived from an EMBL/GenBank/DDBJ whole genome shotgun (WGS) entry which is preliminary data.</text>
</comment>
<dbReference type="SUPFAM" id="SSF49265">
    <property type="entry name" value="Fibronectin type III"/>
    <property type="match status" value="1"/>
</dbReference>
<reference evidence="7 8" key="1">
    <citation type="submission" date="2024-10" db="EMBL/GenBank/DDBJ databases">
        <authorList>
            <person name="Topkara A.R."/>
            <person name="Saygin H."/>
        </authorList>
    </citation>
    <scope>NUCLEOTIDE SEQUENCE [LARGE SCALE GENOMIC DNA]</scope>
    <source>
        <strain evidence="7 8">M3C6</strain>
    </source>
</reference>
<dbReference type="PROSITE" id="PS50853">
    <property type="entry name" value="FN3"/>
    <property type="match status" value="1"/>
</dbReference>
<evidence type="ECO:0000313" key="8">
    <source>
        <dbReference type="Proteomes" id="UP001603978"/>
    </source>
</evidence>
<dbReference type="InterPro" id="IPR008965">
    <property type="entry name" value="CBM2/CBM3_carb-bd_dom_sf"/>
</dbReference>
<evidence type="ECO:0000256" key="1">
    <source>
        <dbReference type="ARBA" id="ARBA00023277"/>
    </source>
</evidence>
<dbReference type="RefSeq" id="WP_393165305.1">
    <property type="nucleotide sequence ID" value="NZ_JBICRM010000007.1"/>
</dbReference>
<dbReference type="SUPFAM" id="SSF49384">
    <property type="entry name" value="Carbohydrate-binding domain"/>
    <property type="match status" value="1"/>
</dbReference>
<dbReference type="Proteomes" id="UP001603978">
    <property type="component" value="Unassembled WGS sequence"/>
</dbReference>
<feature type="domain" description="Fibronectin type-III" evidence="5">
    <location>
        <begin position="36"/>
        <end position="125"/>
    </location>
</feature>
<keyword evidence="1" id="KW-0119">Carbohydrate metabolism</keyword>
<dbReference type="InterPro" id="IPR036116">
    <property type="entry name" value="FN3_sf"/>
</dbReference>
<sequence length="226" mass="22679">MNVRLYAEGIGKTPLFGYGFGLIYEQPAPDTSPPTAPGTPAASAITSSSLSLTWPASSDTVGVTGYDVVRVQGSTETTVATSATASAAVSGLTASTAYTFALYARDAAGNRSPRSGTVSVTTTSGTGGCSVTPSTQSQWNNGYVIQVAVTNTGTTTVNTWNVTFTLPPGHTITGSWNATLTVNGRAVTARNAASNGTLGHGASASFGFQGSRPSGDTGLPSGYTCG</sequence>
<accession>A0ABW7ABD6</accession>
<evidence type="ECO:0000256" key="3">
    <source>
        <dbReference type="ARBA" id="ARBA00023326"/>
    </source>
</evidence>
<keyword evidence="2" id="KW-0326">Glycosidase</keyword>
<dbReference type="Gene3D" id="2.60.40.290">
    <property type="match status" value="1"/>
</dbReference>
<keyword evidence="8" id="KW-1185">Reference proteome</keyword>
<dbReference type="PROSITE" id="PS51173">
    <property type="entry name" value="CBM2"/>
    <property type="match status" value="1"/>
</dbReference>
<proteinExistence type="predicted"/>
<dbReference type="InterPro" id="IPR001919">
    <property type="entry name" value="CBD2"/>
</dbReference>
<dbReference type="InterPro" id="IPR012291">
    <property type="entry name" value="CBM2_carb-bd_dom_sf"/>
</dbReference>
<dbReference type="SMART" id="SM00637">
    <property type="entry name" value="CBD_II"/>
    <property type="match status" value="1"/>
</dbReference>
<feature type="domain" description="CBM2" evidence="6">
    <location>
        <begin position="122"/>
        <end position="226"/>
    </location>
</feature>
<evidence type="ECO:0000256" key="4">
    <source>
        <dbReference type="SAM" id="MobiDB-lite"/>
    </source>
</evidence>
<gene>
    <name evidence="7" type="ORF">ACFLIM_14270</name>
</gene>
<evidence type="ECO:0000259" key="5">
    <source>
        <dbReference type="PROSITE" id="PS50853"/>
    </source>
</evidence>
<dbReference type="Pfam" id="PF00553">
    <property type="entry name" value="CBM_2"/>
    <property type="match status" value="1"/>
</dbReference>
<evidence type="ECO:0000259" key="6">
    <source>
        <dbReference type="PROSITE" id="PS51173"/>
    </source>
</evidence>
<feature type="region of interest" description="Disordered" evidence="4">
    <location>
        <begin position="204"/>
        <end position="226"/>
    </location>
</feature>
<name>A0ABW7ABD6_9ACTN</name>
<dbReference type="Pfam" id="PF00041">
    <property type="entry name" value="fn3"/>
    <property type="match status" value="1"/>
</dbReference>
<dbReference type="InterPro" id="IPR013783">
    <property type="entry name" value="Ig-like_fold"/>
</dbReference>